<dbReference type="GO" id="GO:0090563">
    <property type="term" value="F:protein-phosphocysteine-sugar phosphotransferase activity"/>
    <property type="evidence" value="ECO:0007669"/>
    <property type="project" value="TreeGrafter"/>
</dbReference>
<keyword evidence="13 16" id="KW-1133">Transmembrane helix</keyword>
<protein>
    <recommendedName>
        <fullName evidence="5">PTS system mannitol-specific EIICB component</fullName>
        <ecNumber evidence="4">2.7.1.197</ecNumber>
    </recommendedName>
    <alternativeName>
        <fullName evidence="15">EIICB-Mtl</fullName>
    </alternativeName>
</protein>
<keyword evidence="9" id="KW-0762">Sugar transport</keyword>
<dbReference type="InterPro" id="IPR003501">
    <property type="entry name" value="PTS_EIIB_2/3"/>
</dbReference>
<comment type="catalytic activity">
    <reaction evidence="1">
        <text>D-mannitol(out) + N(pros)-phospho-L-histidyl-[protein] = D-mannitol 1-phosphate(in) + L-histidyl-[protein]</text>
        <dbReference type="Rhea" id="RHEA:33363"/>
        <dbReference type="Rhea" id="RHEA-COMP:9745"/>
        <dbReference type="Rhea" id="RHEA-COMP:9746"/>
        <dbReference type="ChEBI" id="CHEBI:16899"/>
        <dbReference type="ChEBI" id="CHEBI:29979"/>
        <dbReference type="ChEBI" id="CHEBI:61381"/>
        <dbReference type="ChEBI" id="CHEBI:64837"/>
        <dbReference type="EC" id="2.7.1.197"/>
    </reaction>
</comment>
<keyword evidence="12 16" id="KW-0812">Transmembrane</keyword>
<dbReference type="OrthoDB" id="9814222at2"/>
<dbReference type="SUPFAM" id="SSF52794">
    <property type="entry name" value="PTS system IIB component-like"/>
    <property type="match status" value="1"/>
</dbReference>
<feature type="transmembrane region" description="Helical" evidence="16">
    <location>
        <begin position="75"/>
        <end position="107"/>
    </location>
</feature>
<evidence type="ECO:0000256" key="4">
    <source>
        <dbReference type="ARBA" id="ARBA00011909"/>
    </source>
</evidence>
<evidence type="ECO:0000259" key="18">
    <source>
        <dbReference type="PROSITE" id="PS51104"/>
    </source>
</evidence>
<evidence type="ECO:0000256" key="16">
    <source>
        <dbReference type="SAM" id="Phobius"/>
    </source>
</evidence>
<dbReference type="RefSeq" id="WP_073112603.1">
    <property type="nucleotide sequence ID" value="NZ_FQZY01000065.1"/>
</dbReference>
<gene>
    <name evidence="19" type="ORF">SAMN02745243_03376</name>
</gene>
<keyword evidence="6" id="KW-0813">Transport</keyword>
<keyword evidence="10" id="KW-0808">Transferase</keyword>
<dbReference type="GO" id="GO:0009401">
    <property type="term" value="P:phosphoenolpyruvate-dependent sugar phosphotransferase system"/>
    <property type="evidence" value="ECO:0007669"/>
    <property type="project" value="UniProtKB-KW"/>
</dbReference>
<dbReference type="InterPro" id="IPR004718">
    <property type="entry name" value="PTS_IIC_mtl"/>
</dbReference>
<accession>A0A1M6U165</accession>
<dbReference type="GO" id="GO:0022872">
    <property type="term" value="F:protein-N(PI)-phosphohistidine-mannitol phosphotransferase system transmembrane transporter activity"/>
    <property type="evidence" value="ECO:0007669"/>
    <property type="project" value="InterPro"/>
</dbReference>
<dbReference type="PROSITE" id="PS51099">
    <property type="entry name" value="PTS_EIIB_TYPE_2"/>
    <property type="match status" value="1"/>
</dbReference>
<dbReference type="Pfam" id="PF02378">
    <property type="entry name" value="PTS_EIIC"/>
    <property type="match status" value="1"/>
</dbReference>
<organism evidence="19 20">
    <name type="scientific">Hespellia stercorisuis DSM 15480</name>
    <dbReference type="NCBI Taxonomy" id="1121950"/>
    <lineage>
        <taxon>Bacteria</taxon>
        <taxon>Bacillati</taxon>
        <taxon>Bacillota</taxon>
        <taxon>Clostridia</taxon>
        <taxon>Lachnospirales</taxon>
        <taxon>Lachnospiraceae</taxon>
        <taxon>Hespellia</taxon>
    </lineage>
</organism>
<dbReference type="InterPro" id="IPR013011">
    <property type="entry name" value="PTS_EIIB_2"/>
</dbReference>
<feature type="transmembrane region" description="Helical" evidence="16">
    <location>
        <begin position="12"/>
        <end position="34"/>
    </location>
</feature>
<proteinExistence type="predicted"/>
<dbReference type="PANTHER" id="PTHR30181">
    <property type="entry name" value="MANNITOL PERMEASE IIC COMPONENT"/>
    <property type="match status" value="1"/>
</dbReference>
<dbReference type="InterPro" id="IPR029503">
    <property type="entry name" value="PTS_EIIB_mannitol"/>
</dbReference>
<dbReference type="PROSITE" id="PS51104">
    <property type="entry name" value="PTS_EIIC_TYPE_2"/>
    <property type="match status" value="1"/>
</dbReference>
<feature type="transmembrane region" description="Helical" evidence="16">
    <location>
        <begin position="307"/>
        <end position="330"/>
    </location>
</feature>
<dbReference type="InterPro" id="IPR013014">
    <property type="entry name" value="PTS_EIIC_2"/>
</dbReference>
<dbReference type="NCBIfam" id="TIGR00851">
    <property type="entry name" value="mtlA"/>
    <property type="match status" value="1"/>
</dbReference>
<keyword evidence="20" id="KW-1185">Reference proteome</keyword>
<evidence type="ECO:0000256" key="14">
    <source>
        <dbReference type="ARBA" id="ARBA00023136"/>
    </source>
</evidence>
<evidence type="ECO:0000256" key="9">
    <source>
        <dbReference type="ARBA" id="ARBA00022597"/>
    </source>
</evidence>
<dbReference type="CDD" id="cd05567">
    <property type="entry name" value="PTS_IIB_mannitol"/>
    <property type="match status" value="1"/>
</dbReference>
<sequence>MKEKVQVFGRFLSGMVMPNIGAFISWGLITALFIETGWMPNATLAKMVGPMSQMLLPLLIAYTGGKVVHDHRGGVIGAIATMGVIVGADIPMFIGAMVVGPLSAWILKKFDKWAENKVKAGFEMLVNNFSLGILGALLAVLAMYGVTPLVSGLNSVMEAGVGFFVDHGLLPLASIFIEPAKVLFLNNAINHGILSPMGIQQVEELGKSIFFLLEANPGPGLGVLLAYCIAGKGNAKSTAPGAAIIHFLGGIHEIYFPYILMNPLLLIATIAGGASGIFCFSLFNVGLTAPAAPGSIIAILMMCERHSYLGLLIGVAVATVVSFFISLFILRFAGKDASLEDAQAKKDSMKKESKGIATAEAGNAAAEGGQKNGISRANVHKIAFACDAGMGSSAMGATVLKKKLTAAGITDIEVIHTPVSSIPQDVQVVVTHQELGARAAHSNPDAELVLITNFLGAPEYDTLVDKLR</sequence>
<dbReference type="EC" id="2.7.1.197" evidence="4"/>
<keyword evidence="11" id="KW-0598">Phosphotransferase system</keyword>
<evidence type="ECO:0000256" key="7">
    <source>
        <dbReference type="ARBA" id="ARBA00022475"/>
    </source>
</evidence>
<evidence type="ECO:0000313" key="20">
    <source>
        <dbReference type="Proteomes" id="UP000184301"/>
    </source>
</evidence>
<evidence type="ECO:0000256" key="8">
    <source>
        <dbReference type="ARBA" id="ARBA00022553"/>
    </source>
</evidence>
<evidence type="ECO:0000256" key="5">
    <source>
        <dbReference type="ARBA" id="ARBA00021825"/>
    </source>
</evidence>
<name>A0A1M6U165_9FIRM</name>
<evidence type="ECO:0000313" key="19">
    <source>
        <dbReference type="EMBL" id="SHK62884.1"/>
    </source>
</evidence>
<keyword evidence="7" id="KW-1003">Cell membrane</keyword>
<evidence type="ECO:0000256" key="1">
    <source>
        <dbReference type="ARBA" id="ARBA00001655"/>
    </source>
</evidence>
<dbReference type="Pfam" id="PF02302">
    <property type="entry name" value="PTS_IIB"/>
    <property type="match status" value="1"/>
</dbReference>
<feature type="domain" description="PTS EIIC type-2" evidence="18">
    <location>
        <begin position="8"/>
        <end position="339"/>
    </location>
</feature>
<evidence type="ECO:0000256" key="11">
    <source>
        <dbReference type="ARBA" id="ARBA00022683"/>
    </source>
</evidence>
<evidence type="ECO:0000259" key="17">
    <source>
        <dbReference type="PROSITE" id="PS51099"/>
    </source>
</evidence>
<comment type="function">
    <text evidence="2">The phosphoenolpyruvate-dependent sugar phosphotransferase system (sugar PTS), a major carbohydrate active transport system, catalyzes the phosphorylation of incoming sugar substrates concomitantly with their translocation across the cell membrane. The enzyme II CmtAB PTS system is involved in D-mannitol transport.</text>
</comment>
<keyword evidence="14 16" id="KW-0472">Membrane</keyword>
<dbReference type="InterPro" id="IPR050893">
    <property type="entry name" value="Sugar_PTS"/>
</dbReference>
<feature type="domain" description="PTS EIIB type-2" evidence="17">
    <location>
        <begin position="380"/>
        <end position="468"/>
    </location>
</feature>
<evidence type="ECO:0000256" key="13">
    <source>
        <dbReference type="ARBA" id="ARBA00022989"/>
    </source>
</evidence>
<dbReference type="PANTHER" id="PTHR30181:SF2">
    <property type="entry name" value="PTS SYSTEM MANNITOL-SPECIFIC EIICBA COMPONENT"/>
    <property type="match status" value="1"/>
</dbReference>
<evidence type="ECO:0000256" key="15">
    <source>
        <dbReference type="ARBA" id="ARBA00033349"/>
    </source>
</evidence>
<feature type="transmembrane region" description="Helical" evidence="16">
    <location>
        <begin position="128"/>
        <end position="147"/>
    </location>
</feature>
<keyword evidence="8" id="KW-0597">Phosphoprotein</keyword>
<dbReference type="AlphaFoldDB" id="A0A1M6U165"/>
<dbReference type="Proteomes" id="UP000184301">
    <property type="component" value="Unassembled WGS sequence"/>
</dbReference>
<dbReference type="EMBL" id="FQZY01000065">
    <property type="protein sequence ID" value="SHK62884.1"/>
    <property type="molecule type" value="Genomic_DNA"/>
</dbReference>
<feature type="transmembrane region" description="Helical" evidence="16">
    <location>
        <begin position="264"/>
        <end position="287"/>
    </location>
</feature>
<evidence type="ECO:0000256" key="3">
    <source>
        <dbReference type="ARBA" id="ARBA00004651"/>
    </source>
</evidence>
<evidence type="ECO:0000256" key="12">
    <source>
        <dbReference type="ARBA" id="ARBA00022692"/>
    </source>
</evidence>
<evidence type="ECO:0000256" key="6">
    <source>
        <dbReference type="ARBA" id="ARBA00022448"/>
    </source>
</evidence>
<dbReference type="Gene3D" id="3.40.50.2300">
    <property type="match status" value="1"/>
</dbReference>
<evidence type="ECO:0000256" key="2">
    <source>
        <dbReference type="ARBA" id="ARBA00002434"/>
    </source>
</evidence>
<dbReference type="InterPro" id="IPR003352">
    <property type="entry name" value="PTS_EIIC"/>
</dbReference>
<evidence type="ECO:0000256" key="10">
    <source>
        <dbReference type="ARBA" id="ARBA00022679"/>
    </source>
</evidence>
<dbReference type="STRING" id="1121950.SAMN02745243_03376"/>
<dbReference type="NCBIfam" id="NF011663">
    <property type="entry name" value="PRK15083.1"/>
    <property type="match status" value="1"/>
</dbReference>
<dbReference type="InterPro" id="IPR036095">
    <property type="entry name" value="PTS_EIIB-like_sf"/>
</dbReference>
<comment type="subcellular location">
    <subcellularLocation>
        <location evidence="3">Cell membrane</location>
        <topology evidence="3">Multi-pass membrane protein</topology>
    </subcellularLocation>
</comment>
<reference evidence="19 20" key="1">
    <citation type="submission" date="2016-11" db="EMBL/GenBank/DDBJ databases">
        <authorList>
            <person name="Jaros S."/>
            <person name="Januszkiewicz K."/>
            <person name="Wedrychowicz H."/>
        </authorList>
    </citation>
    <scope>NUCLEOTIDE SEQUENCE [LARGE SCALE GENOMIC DNA]</scope>
    <source>
        <strain evidence="19 20">DSM 15480</strain>
    </source>
</reference>
<dbReference type="GO" id="GO:0005886">
    <property type="term" value="C:plasma membrane"/>
    <property type="evidence" value="ECO:0007669"/>
    <property type="project" value="UniProtKB-SubCell"/>
</dbReference>